<dbReference type="PROSITE" id="PS00409">
    <property type="entry name" value="PROKAR_NTER_METHYL"/>
    <property type="match status" value="1"/>
</dbReference>
<dbReference type="InterPro" id="IPR012902">
    <property type="entry name" value="N_methyl_site"/>
</dbReference>
<reference evidence="2 3" key="1">
    <citation type="submission" date="2019-03" db="EMBL/GenBank/DDBJ databases">
        <title>Luteimonas zhaokaii sp.nov., isolated from the rectal contents of Plateau pika in Yushu, Qinghai Province, China.</title>
        <authorList>
            <person name="Zhang G."/>
        </authorList>
    </citation>
    <scope>NUCLEOTIDE SEQUENCE [LARGE SCALE GENOMIC DNA]</scope>
    <source>
        <strain evidence="2 3">THG-MD21</strain>
    </source>
</reference>
<organism evidence="2 3">
    <name type="scientific">Luteimonas terrae</name>
    <dbReference type="NCBI Taxonomy" id="1530191"/>
    <lineage>
        <taxon>Bacteria</taxon>
        <taxon>Pseudomonadati</taxon>
        <taxon>Pseudomonadota</taxon>
        <taxon>Gammaproteobacteria</taxon>
        <taxon>Lysobacterales</taxon>
        <taxon>Lysobacteraceae</taxon>
        <taxon>Luteimonas</taxon>
    </lineage>
</organism>
<protein>
    <submittedName>
        <fullName evidence="2">Prepilin-type N-terminal cleavage/methylation domain-containing protein</fullName>
    </submittedName>
</protein>
<name>A0A4R5U7M2_9GAMM</name>
<dbReference type="EMBL" id="SMTG01000005">
    <property type="protein sequence ID" value="TDK29977.1"/>
    <property type="molecule type" value="Genomic_DNA"/>
</dbReference>
<gene>
    <name evidence="2" type="ORF">E2F49_12285</name>
</gene>
<comment type="caution">
    <text evidence="2">The sequence shown here is derived from an EMBL/GenBank/DDBJ whole genome shotgun (WGS) entry which is preliminary data.</text>
</comment>
<dbReference type="Pfam" id="PF07963">
    <property type="entry name" value="N_methyl"/>
    <property type="match status" value="1"/>
</dbReference>
<keyword evidence="1" id="KW-0472">Membrane</keyword>
<accession>A0A4R5U7M2</accession>
<evidence type="ECO:0000256" key="1">
    <source>
        <dbReference type="SAM" id="Phobius"/>
    </source>
</evidence>
<dbReference type="AlphaFoldDB" id="A0A4R5U7M2"/>
<dbReference type="NCBIfam" id="TIGR02532">
    <property type="entry name" value="IV_pilin_GFxxxE"/>
    <property type="match status" value="1"/>
</dbReference>
<evidence type="ECO:0000313" key="2">
    <source>
        <dbReference type="EMBL" id="TDK29977.1"/>
    </source>
</evidence>
<dbReference type="RefSeq" id="WP_133394170.1">
    <property type="nucleotide sequence ID" value="NZ_SMTG01000005.1"/>
</dbReference>
<keyword evidence="3" id="KW-1185">Reference proteome</keyword>
<feature type="transmembrane region" description="Helical" evidence="1">
    <location>
        <begin position="16"/>
        <end position="37"/>
    </location>
</feature>
<dbReference type="OrthoDB" id="6059355at2"/>
<keyword evidence="1" id="KW-1133">Transmembrane helix</keyword>
<keyword evidence="1" id="KW-0812">Transmembrane</keyword>
<sequence>MSGYVSHRPAVHRMRGFTLLEAVVTLVVVSLLVAILMQSLSHALSLRTRLLRVQAEARTDFLQEAWFREAVGAAQADFDNALGNLEGRVDQLEYATPVPLVAQGMSRARWWISGRGDAQSLHYADSAVADMVIVAGPLRDARFAYLGLDGLWRESWTPAPDDPERLPKLVRFEAVTDRGVLYWLVPLLADPIPPSQLRTDELEASGI</sequence>
<dbReference type="Proteomes" id="UP000295543">
    <property type="component" value="Unassembled WGS sequence"/>
</dbReference>
<evidence type="ECO:0000313" key="3">
    <source>
        <dbReference type="Proteomes" id="UP000295543"/>
    </source>
</evidence>
<proteinExistence type="predicted"/>